<dbReference type="InterPro" id="IPR036167">
    <property type="entry name" value="tRNA_intron_Endo_cat-like_sf"/>
</dbReference>
<sequence length="194" mass="21602">MAAPTMQPSLLDQRITDALQASASPHSSHHLSLAHQTLHNLEHQHHWHSLTLHTHSPSSPHLPLSRPLLSGLPTKRLYTHPDEQIALLKEAARRRSAGLPAEGDPAPQREWVVPTHLREKWTVRQLAEAFGDMTVVPPEPASEQNTGATGQQSKEGGEEDKWRTSKRALLAIVEDDSTVVYYLVHDGIVKPRQN</sequence>
<proteinExistence type="inferred from homology"/>
<evidence type="ECO:0000256" key="1">
    <source>
        <dbReference type="ARBA" id="ARBA00006091"/>
    </source>
</evidence>
<feature type="region of interest" description="Disordered" evidence="3">
    <location>
        <begin position="135"/>
        <end position="162"/>
    </location>
</feature>
<dbReference type="RefSeq" id="XP_066651391.1">
    <property type="nucleotide sequence ID" value="XM_066793811.1"/>
</dbReference>
<dbReference type="Pfam" id="PF09631">
    <property type="entry name" value="Sen15"/>
    <property type="match status" value="1"/>
</dbReference>
<keyword evidence="5" id="KW-0378">Hydrolase</keyword>
<dbReference type="PANTHER" id="PTHR28518:SF1">
    <property type="entry name" value="TRNA-SPLICING ENDONUCLEASE SUBUNIT SEN15"/>
    <property type="match status" value="1"/>
</dbReference>
<feature type="compositionally biased region" description="Polar residues" evidence="3">
    <location>
        <begin position="142"/>
        <end position="154"/>
    </location>
</feature>
<evidence type="ECO:0000256" key="3">
    <source>
        <dbReference type="SAM" id="MobiDB-lite"/>
    </source>
</evidence>
<comment type="similarity">
    <text evidence="1">Belongs to the SEN15 family.</text>
</comment>
<dbReference type="GO" id="GO:0004519">
    <property type="term" value="F:endonuclease activity"/>
    <property type="evidence" value="ECO:0007669"/>
    <property type="project" value="UniProtKB-KW"/>
</dbReference>
<comment type="caution">
    <text evidence="5">The sequence shown here is derived from an EMBL/GenBank/DDBJ whole genome shotgun (WGS) entry which is preliminary data.</text>
</comment>
<evidence type="ECO:0000256" key="2">
    <source>
        <dbReference type="ARBA" id="ARBA00022694"/>
    </source>
</evidence>
<dbReference type="Proteomes" id="UP001360953">
    <property type="component" value="Unassembled WGS sequence"/>
</dbReference>
<evidence type="ECO:0000259" key="4">
    <source>
        <dbReference type="Pfam" id="PF09631"/>
    </source>
</evidence>
<keyword evidence="5" id="KW-0255">Endonuclease</keyword>
<protein>
    <submittedName>
        <fullName evidence="5">tRNA-splicing endonuclease subunit Sen15</fullName>
    </submittedName>
</protein>
<dbReference type="SUPFAM" id="SSF53032">
    <property type="entry name" value="tRNA-intron endonuclease catalytic domain-like"/>
    <property type="match status" value="1"/>
</dbReference>
<dbReference type="GeneID" id="92026717"/>
<dbReference type="EMBL" id="JBBPEH010000012">
    <property type="protein sequence ID" value="KAK7531567.1"/>
    <property type="molecule type" value="Genomic_DNA"/>
</dbReference>
<keyword evidence="5" id="KW-0540">Nuclease</keyword>
<dbReference type="InterPro" id="IPR018593">
    <property type="entry name" value="tRNA-endonuc_su_Sen15"/>
</dbReference>
<dbReference type="InterPro" id="IPR042777">
    <property type="entry name" value="Sen15_fungi"/>
</dbReference>
<accession>A0ABR1L8J9</accession>
<keyword evidence="2" id="KW-0819">tRNA processing</keyword>
<name>A0ABR1L8J9_9PEZI</name>
<reference evidence="5 6" key="1">
    <citation type="submission" date="2024-04" db="EMBL/GenBank/DDBJ databases">
        <title>Phyllosticta paracitricarpa is synonymous to the EU quarantine fungus P. citricarpa based on phylogenomic analyses.</title>
        <authorList>
            <consortium name="Lawrence Berkeley National Laboratory"/>
            <person name="Van ingen-buijs V.A."/>
            <person name="Van westerhoven A.C."/>
            <person name="Haridas S."/>
            <person name="Skiadas P."/>
            <person name="Martin F."/>
            <person name="Groenewald J.Z."/>
            <person name="Crous P.W."/>
            <person name="Seidl M.F."/>
        </authorList>
    </citation>
    <scope>NUCLEOTIDE SEQUENCE [LARGE SCALE GENOMIC DNA]</scope>
    <source>
        <strain evidence="5 6">CPC 17464</strain>
    </source>
</reference>
<feature type="domain" description="tRNA-splicing endonuclease subunit Sen15" evidence="4">
    <location>
        <begin position="37"/>
        <end position="194"/>
    </location>
</feature>
<dbReference type="Gene3D" id="3.40.1350.10">
    <property type="match status" value="1"/>
</dbReference>
<dbReference type="InterPro" id="IPR011856">
    <property type="entry name" value="tRNA_endonuc-like_dom_sf"/>
</dbReference>
<evidence type="ECO:0000313" key="6">
    <source>
        <dbReference type="Proteomes" id="UP001360953"/>
    </source>
</evidence>
<gene>
    <name evidence="5" type="ORF">J3D65DRAFT_118988</name>
</gene>
<organism evidence="5 6">
    <name type="scientific">Phyllosticta citribraziliensis</name>
    <dbReference type="NCBI Taxonomy" id="989973"/>
    <lineage>
        <taxon>Eukaryota</taxon>
        <taxon>Fungi</taxon>
        <taxon>Dikarya</taxon>
        <taxon>Ascomycota</taxon>
        <taxon>Pezizomycotina</taxon>
        <taxon>Dothideomycetes</taxon>
        <taxon>Dothideomycetes incertae sedis</taxon>
        <taxon>Botryosphaeriales</taxon>
        <taxon>Phyllostictaceae</taxon>
        <taxon>Phyllosticta</taxon>
    </lineage>
</organism>
<evidence type="ECO:0000313" key="5">
    <source>
        <dbReference type="EMBL" id="KAK7531567.1"/>
    </source>
</evidence>
<dbReference type="PANTHER" id="PTHR28518">
    <property type="entry name" value="TRNA-SPLICING ENDONUCLEASE SUBUNIT SEN15"/>
    <property type="match status" value="1"/>
</dbReference>
<keyword evidence="6" id="KW-1185">Reference proteome</keyword>